<dbReference type="CDD" id="cd07813">
    <property type="entry name" value="COQ10p_like"/>
    <property type="match status" value="1"/>
</dbReference>
<evidence type="ECO:0000256" key="3">
    <source>
        <dbReference type="ARBA" id="ARBA00024947"/>
    </source>
</evidence>
<name>A0A4S8MYR7_DENBC</name>
<accession>A0A4S8MYR7</accession>
<evidence type="ECO:0000256" key="4">
    <source>
        <dbReference type="SAM" id="MobiDB-lite"/>
    </source>
</evidence>
<dbReference type="InterPro" id="IPR023393">
    <property type="entry name" value="START-like_dom_sf"/>
</dbReference>
<evidence type="ECO:0000313" key="6">
    <source>
        <dbReference type="EMBL" id="THV08598.1"/>
    </source>
</evidence>
<protein>
    <recommendedName>
        <fullName evidence="5">Coenzyme Q-binding protein COQ10 START domain-containing protein</fullName>
    </recommendedName>
</protein>
<comment type="similarity">
    <text evidence="1">Belongs to the COQ10 family.</text>
</comment>
<dbReference type="InterPro" id="IPR005031">
    <property type="entry name" value="COQ10_START"/>
</dbReference>
<dbReference type="PANTHER" id="PTHR12901:SF10">
    <property type="entry name" value="COENZYME Q-BINDING PROTEIN COQ10, MITOCHONDRIAL"/>
    <property type="match status" value="1"/>
</dbReference>
<evidence type="ECO:0000256" key="1">
    <source>
        <dbReference type="ARBA" id="ARBA00006885"/>
    </source>
</evidence>
<reference evidence="6 7" key="1">
    <citation type="journal article" date="2019" name="Nat. Ecol. Evol.">
        <title>Megaphylogeny resolves global patterns of mushroom evolution.</title>
        <authorList>
            <person name="Varga T."/>
            <person name="Krizsan K."/>
            <person name="Foldi C."/>
            <person name="Dima B."/>
            <person name="Sanchez-Garcia M."/>
            <person name="Sanchez-Ramirez S."/>
            <person name="Szollosi G.J."/>
            <person name="Szarkandi J.G."/>
            <person name="Papp V."/>
            <person name="Albert L."/>
            <person name="Andreopoulos W."/>
            <person name="Angelini C."/>
            <person name="Antonin V."/>
            <person name="Barry K.W."/>
            <person name="Bougher N.L."/>
            <person name="Buchanan P."/>
            <person name="Buyck B."/>
            <person name="Bense V."/>
            <person name="Catcheside P."/>
            <person name="Chovatia M."/>
            <person name="Cooper J."/>
            <person name="Damon W."/>
            <person name="Desjardin D."/>
            <person name="Finy P."/>
            <person name="Geml J."/>
            <person name="Haridas S."/>
            <person name="Hughes K."/>
            <person name="Justo A."/>
            <person name="Karasinski D."/>
            <person name="Kautmanova I."/>
            <person name="Kiss B."/>
            <person name="Kocsube S."/>
            <person name="Kotiranta H."/>
            <person name="LaButti K.M."/>
            <person name="Lechner B.E."/>
            <person name="Liimatainen K."/>
            <person name="Lipzen A."/>
            <person name="Lukacs Z."/>
            <person name="Mihaltcheva S."/>
            <person name="Morgado L.N."/>
            <person name="Niskanen T."/>
            <person name="Noordeloos M.E."/>
            <person name="Ohm R.A."/>
            <person name="Ortiz-Santana B."/>
            <person name="Ovrebo C."/>
            <person name="Racz N."/>
            <person name="Riley R."/>
            <person name="Savchenko A."/>
            <person name="Shiryaev A."/>
            <person name="Soop K."/>
            <person name="Spirin V."/>
            <person name="Szebenyi C."/>
            <person name="Tomsovsky M."/>
            <person name="Tulloss R.E."/>
            <person name="Uehling J."/>
            <person name="Grigoriev I.V."/>
            <person name="Vagvolgyi C."/>
            <person name="Papp T."/>
            <person name="Martin F.M."/>
            <person name="Miettinen O."/>
            <person name="Hibbett D.S."/>
            <person name="Nagy L.G."/>
        </authorList>
    </citation>
    <scope>NUCLEOTIDE SEQUENCE [LARGE SCALE GENOMIC DNA]</scope>
    <source>
        <strain evidence="6 7">CBS 962.96</strain>
    </source>
</reference>
<feature type="compositionally biased region" description="Basic and acidic residues" evidence="4">
    <location>
        <begin position="165"/>
        <end position="174"/>
    </location>
</feature>
<dbReference type="Gene3D" id="3.30.530.20">
    <property type="match status" value="1"/>
</dbReference>
<dbReference type="GO" id="GO:0048039">
    <property type="term" value="F:ubiquinone binding"/>
    <property type="evidence" value="ECO:0007669"/>
    <property type="project" value="InterPro"/>
</dbReference>
<dbReference type="GO" id="GO:0005739">
    <property type="term" value="C:mitochondrion"/>
    <property type="evidence" value="ECO:0007669"/>
    <property type="project" value="TreeGrafter"/>
</dbReference>
<sequence>MRAAKFSSDIYRCSLKPLLCRTLFSFPSLPSFPSVPNGPQTYNESKIFNYSPRQLFDVVADVASYSSFVPFCNTSRVLKSSAHIRKSDTEPYTMEAELSVGFLSFNESYVSTVSCVPFKSVQAVASSSTPLFTNLSTTWKFNPVPLPRTPNNKKETTRVQNIDTSSDKDLSARLDNSDSENTLVTLDLTFAFANPLHAAVSSAFFGQVSRQMVQAFEKRCIDVYGFRRPGVI</sequence>
<dbReference type="SUPFAM" id="SSF55961">
    <property type="entry name" value="Bet v1-like"/>
    <property type="match status" value="2"/>
</dbReference>
<comment type="subunit">
    <text evidence="2">Interacts with coenzyme Q.</text>
</comment>
<dbReference type="AlphaFoldDB" id="A0A4S8MYR7"/>
<gene>
    <name evidence="6" type="ORF">K435DRAFT_708526</name>
</gene>
<dbReference type="OrthoDB" id="3341596at2759"/>
<feature type="domain" description="Coenzyme Q-binding protein COQ10 START" evidence="5">
    <location>
        <begin position="49"/>
        <end position="217"/>
    </location>
</feature>
<dbReference type="PANTHER" id="PTHR12901">
    <property type="entry name" value="SPERM PROTEIN HOMOLOG"/>
    <property type="match status" value="1"/>
</dbReference>
<evidence type="ECO:0000259" key="5">
    <source>
        <dbReference type="Pfam" id="PF03364"/>
    </source>
</evidence>
<dbReference type="InterPro" id="IPR044996">
    <property type="entry name" value="COQ10-like"/>
</dbReference>
<evidence type="ECO:0000313" key="7">
    <source>
        <dbReference type="Proteomes" id="UP000297245"/>
    </source>
</evidence>
<comment type="function">
    <text evidence="3">Required for the function of coenzyme Q in the respiratory chain. May serve as a chaperone or may be involved in the transport of Q6 from its site of synthesis to the catalytic sites of the respiratory complexes.</text>
</comment>
<dbReference type="Proteomes" id="UP000297245">
    <property type="component" value="Unassembled WGS sequence"/>
</dbReference>
<dbReference type="Pfam" id="PF03364">
    <property type="entry name" value="Polyketide_cyc"/>
    <property type="match status" value="1"/>
</dbReference>
<keyword evidence="7" id="KW-1185">Reference proteome</keyword>
<dbReference type="GO" id="GO:0045333">
    <property type="term" value="P:cellular respiration"/>
    <property type="evidence" value="ECO:0007669"/>
    <property type="project" value="InterPro"/>
</dbReference>
<feature type="region of interest" description="Disordered" evidence="4">
    <location>
        <begin position="146"/>
        <end position="174"/>
    </location>
</feature>
<proteinExistence type="inferred from homology"/>
<dbReference type="EMBL" id="ML179035">
    <property type="protein sequence ID" value="THV08598.1"/>
    <property type="molecule type" value="Genomic_DNA"/>
</dbReference>
<organism evidence="6 7">
    <name type="scientific">Dendrothele bispora (strain CBS 962.96)</name>
    <dbReference type="NCBI Taxonomy" id="1314807"/>
    <lineage>
        <taxon>Eukaryota</taxon>
        <taxon>Fungi</taxon>
        <taxon>Dikarya</taxon>
        <taxon>Basidiomycota</taxon>
        <taxon>Agaricomycotina</taxon>
        <taxon>Agaricomycetes</taxon>
        <taxon>Agaricomycetidae</taxon>
        <taxon>Agaricales</taxon>
        <taxon>Agaricales incertae sedis</taxon>
        <taxon>Dendrothele</taxon>
    </lineage>
</organism>
<evidence type="ECO:0000256" key="2">
    <source>
        <dbReference type="ARBA" id="ARBA00011814"/>
    </source>
</evidence>